<dbReference type="PANTHER" id="PTHR33930">
    <property type="entry name" value="ALKYL HYDROPEROXIDE REDUCTASE AHPD"/>
    <property type="match status" value="1"/>
</dbReference>
<dbReference type="PANTHER" id="PTHR33930:SF2">
    <property type="entry name" value="BLR3452 PROTEIN"/>
    <property type="match status" value="1"/>
</dbReference>
<dbReference type="Gene3D" id="1.20.1290.10">
    <property type="entry name" value="AhpD-like"/>
    <property type="match status" value="1"/>
</dbReference>
<organism evidence="2 3">
    <name type="scientific">Methanosarcina barkeri CM1</name>
    <dbReference type="NCBI Taxonomy" id="796385"/>
    <lineage>
        <taxon>Archaea</taxon>
        <taxon>Methanobacteriati</taxon>
        <taxon>Methanobacteriota</taxon>
        <taxon>Stenosarchaea group</taxon>
        <taxon>Methanomicrobia</taxon>
        <taxon>Methanosarcinales</taxon>
        <taxon>Methanosarcinaceae</taxon>
        <taxon>Methanosarcina</taxon>
    </lineage>
</organism>
<dbReference type="RefSeq" id="WP_048119303.1">
    <property type="nucleotide sequence ID" value="NZ_CP008746.1"/>
</dbReference>
<proteinExistence type="predicted"/>
<dbReference type="Pfam" id="PF02627">
    <property type="entry name" value="CMD"/>
    <property type="match status" value="1"/>
</dbReference>
<evidence type="ECO:0000259" key="1">
    <source>
        <dbReference type="Pfam" id="PF02627"/>
    </source>
</evidence>
<dbReference type="InterPro" id="IPR029032">
    <property type="entry name" value="AhpD-like"/>
</dbReference>
<dbReference type="EMBL" id="CP008746">
    <property type="protein sequence ID" value="AKJ39690.1"/>
    <property type="molecule type" value="Genomic_DNA"/>
</dbReference>
<reference evidence="3" key="1">
    <citation type="submission" date="2014-06" db="EMBL/GenBank/DDBJ databases">
        <title>The complete genome sequence of Methanosarcina barkeri CM1.</title>
        <authorList>
            <consortium name="Pastoral Greenhouse Gas Research Consortium"/>
            <person name="Lambie S.C."/>
            <person name="Leahy S.C."/>
            <person name="Kelly W.J."/>
            <person name="Li D."/>
            <person name="Reilly K."/>
            <person name="Attwood G.T."/>
            <person name="Altermann E."/>
        </authorList>
    </citation>
    <scope>NUCLEOTIDE SEQUENCE [LARGE SCALE GENOMIC DNA]</scope>
    <source>
        <strain evidence="3">CM1</strain>
    </source>
</reference>
<feature type="domain" description="Carboxymuconolactone decarboxylase-like" evidence="1">
    <location>
        <begin position="30"/>
        <end position="108"/>
    </location>
</feature>
<dbReference type="AlphaFoldDB" id="A0A0G3CG34"/>
<protein>
    <submittedName>
        <fullName evidence="2">Carboxymuconolactone decarboxylase family protein</fullName>
    </submittedName>
</protein>
<dbReference type="NCBIfam" id="TIGR00778">
    <property type="entry name" value="ahpD_dom"/>
    <property type="match status" value="1"/>
</dbReference>
<dbReference type="InterPro" id="IPR004675">
    <property type="entry name" value="AhpD_core"/>
</dbReference>
<sequence length="128" mass="14384">MDKFIKDKINQSINDRVQHHSRFLENCNTYNSFLKLETKAFEAGCLSRKHKELMALSISIVTKCEPCIEWHVQQACLAGASDKEIYETIDVAIEMGGGPAAAYSRFALNALDFHKEESSDNKKSGKQA</sequence>
<evidence type="ECO:0000313" key="2">
    <source>
        <dbReference type="EMBL" id="AKJ39690.1"/>
    </source>
</evidence>
<accession>A0A0G3CG34</accession>
<evidence type="ECO:0000313" key="3">
    <source>
        <dbReference type="Proteomes" id="UP000035331"/>
    </source>
</evidence>
<dbReference type="Proteomes" id="UP000035331">
    <property type="component" value="Chromosome"/>
</dbReference>
<dbReference type="GeneID" id="24886405"/>
<name>A0A0G3CG34_METBA</name>
<dbReference type="GeneID" id="24844150"/>
<dbReference type="InterPro" id="IPR003779">
    <property type="entry name" value="CMD-like"/>
</dbReference>
<reference evidence="2 3" key="2">
    <citation type="journal article" date="2015" name="Stand. Genomic Sci.">
        <title>The complete genome sequence of the rumen methanogen Methanosarcina barkeri CM1.</title>
        <authorList>
            <person name="Lambie S.C."/>
            <person name="Kelly W.J."/>
            <person name="Leahy S.C."/>
            <person name="Li D."/>
            <person name="Reilly K."/>
            <person name="McAllister T.A."/>
            <person name="Valle E.R."/>
            <person name="Attwood G.T."/>
            <person name="Altermann E."/>
        </authorList>
    </citation>
    <scope>NUCLEOTIDE SEQUENCE [LARGE SCALE GENOMIC DNA]</scope>
    <source>
        <strain evidence="2 3">CM1</strain>
    </source>
</reference>
<dbReference type="PATRIC" id="fig|796385.3.peg.3305"/>
<dbReference type="GO" id="GO:0051920">
    <property type="term" value="F:peroxiredoxin activity"/>
    <property type="evidence" value="ECO:0007669"/>
    <property type="project" value="InterPro"/>
</dbReference>
<dbReference type="SUPFAM" id="SSF69118">
    <property type="entry name" value="AhpD-like"/>
    <property type="match status" value="1"/>
</dbReference>
<gene>
    <name evidence="2" type="ORF">MCM1_2688</name>
</gene>